<keyword evidence="3 5" id="KW-1133">Transmembrane helix</keyword>
<name>A0A1I6A9Z9_9PSEU</name>
<dbReference type="InterPro" id="IPR032808">
    <property type="entry name" value="DoxX"/>
</dbReference>
<evidence type="ECO:0000256" key="2">
    <source>
        <dbReference type="ARBA" id="ARBA00022692"/>
    </source>
</evidence>
<keyword evidence="7" id="KW-1185">Reference proteome</keyword>
<dbReference type="Pfam" id="PF13564">
    <property type="entry name" value="DoxX_2"/>
    <property type="match status" value="1"/>
</dbReference>
<dbReference type="OrthoDB" id="2629817at2"/>
<dbReference type="Proteomes" id="UP000198727">
    <property type="component" value="Unassembled WGS sequence"/>
</dbReference>
<reference evidence="7" key="1">
    <citation type="submission" date="2016-10" db="EMBL/GenBank/DDBJ databases">
        <authorList>
            <person name="Varghese N."/>
            <person name="Submissions S."/>
        </authorList>
    </citation>
    <scope>NUCLEOTIDE SEQUENCE [LARGE SCALE GENOMIC DNA]</scope>
    <source>
        <strain evidence="7">CGMCC 4.5579</strain>
    </source>
</reference>
<keyword evidence="4 5" id="KW-0472">Membrane</keyword>
<proteinExistence type="predicted"/>
<protein>
    <submittedName>
        <fullName evidence="6">DoxX-like family protein</fullName>
    </submittedName>
</protein>
<dbReference type="STRING" id="587909.SAMN05421810_111208"/>
<evidence type="ECO:0000256" key="3">
    <source>
        <dbReference type="ARBA" id="ARBA00022989"/>
    </source>
</evidence>
<gene>
    <name evidence="6" type="ORF">SAMN05421810_111208</name>
</gene>
<organism evidence="6 7">
    <name type="scientific">Amycolatopsis arida</name>
    <dbReference type="NCBI Taxonomy" id="587909"/>
    <lineage>
        <taxon>Bacteria</taxon>
        <taxon>Bacillati</taxon>
        <taxon>Actinomycetota</taxon>
        <taxon>Actinomycetes</taxon>
        <taxon>Pseudonocardiales</taxon>
        <taxon>Pseudonocardiaceae</taxon>
        <taxon>Amycolatopsis</taxon>
    </lineage>
</organism>
<evidence type="ECO:0000256" key="5">
    <source>
        <dbReference type="SAM" id="Phobius"/>
    </source>
</evidence>
<feature type="transmembrane region" description="Helical" evidence="5">
    <location>
        <begin position="43"/>
        <end position="76"/>
    </location>
</feature>
<dbReference type="EMBL" id="FOWW01000011">
    <property type="protein sequence ID" value="SFQ65472.1"/>
    <property type="molecule type" value="Genomic_DNA"/>
</dbReference>
<feature type="transmembrane region" description="Helical" evidence="5">
    <location>
        <begin position="97"/>
        <end position="115"/>
    </location>
</feature>
<evidence type="ECO:0000256" key="4">
    <source>
        <dbReference type="ARBA" id="ARBA00023136"/>
    </source>
</evidence>
<accession>A0A1I6A9Z9</accession>
<sequence>MFAAYVVVTVLTAVANLAAAVADFVRVQWILDNMSRYGIPHSWILPLGVAKAVGALGLLVGFAVPAIGVAAAVGLVGYFVRAVGSVTRARCYADLRYPASFLVLAVAALALRLATL</sequence>
<evidence type="ECO:0000313" key="7">
    <source>
        <dbReference type="Proteomes" id="UP000198727"/>
    </source>
</evidence>
<evidence type="ECO:0000313" key="6">
    <source>
        <dbReference type="EMBL" id="SFQ65472.1"/>
    </source>
</evidence>
<comment type="subcellular location">
    <subcellularLocation>
        <location evidence="1">Membrane</location>
        <topology evidence="1">Multi-pass membrane protein</topology>
    </subcellularLocation>
</comment>
<dbReference type="RefSeq" id="WP_092535691.1">
    <property type="nucleotide sequence ID" value="NZ_FOWW01000011.1"/>
</dbReference>
<keyword evidence="2 5" id="KW-0812">Transmembrane</keyword>
<dbReference type="AlphaFoldDB" id="A0A1I6A9Z9"/>
<dbReference type="GO" id="GO:0016020">
    <property type="term" value="C:membrane"/>
    <property type="evidence" value="ECO:0007669"/>
    <property type="project" value="UniProtKB-SubCell"/>
</dbReference>
<evidence type="ECO:0000256" key="1">
    <source>
        <dbReference type="ARBA" id="ARBA00004141"/>
    </source>
</evidence>